<feature type="domain" description="Glutamine amidotransferase" evidence="11">
    <location>
        <begin position="11"/>
        <end position="207"/>
    </location>
</feature>
<keyword evidence="6" id="KW-0289">Folate biosynthesis</keyword>
<protein>
    <recommendedName>
        <fullName evidence="4">aminodeoxychorismate synthase</fullName>
        <ecNumber evidence="4">2.6.1.85</ecNumber>
    </recommendedName>
    <alternativeName>
        <fullName evidence="8">Para-aminobenzoate synthase</fullName>
    </alternativeName>
    <alternativeName>
        <fullName evidence="9">p-aminobenzoic acid synthase</fullName>
    </alternativeName>
</protein>
<sequence length="778" mass="82481">MDPAINPLRTLLIDNYDSYTYNLYQGIAEVYGAPPKVIRNDEVEWPELRRDLERGLYQAVVLSPGPGTPARPSDIGVSMHLLRERTPIPVLGVCLGMQALALAFGAEVRHAACGPMHGRLSGVRHSGHALFHGIPSAGPKWQVVRYHSLEVPQASLPACLHATAWALAPPDEAVMAISHATLPYHGVQFHPESVATRWGPALLRNFLTLAHEFHGAPAHTLPEGLLPQGPPGTAPIPRPYPCTDDSCGPVLGTPLSARIDLGLVHARLGKGALPSSLGAAPRVFERLFRPAPHAWWLDSAVTDRGGRWSFMGSGKGGALWRTASYLGDGVLEEGLSGEGGASASTTTHRLPGGFWDWLDEDVQARRLCPAAATAAADLPFDFWGGWVGYIGYELGTELGPGAGLAADVAGNPPHASLVWADRLLALDCATGEVYALACHIQGDGRAADEAQAWVAGMLEAVQAVAGEPDGETTPGAGAAGAPQDPVPSPDPVLDFQPRERHERYLDNIRACLQAMHDGESYELCLTTQLTRQGAPPAWPLYRTLRALNPAPYAAWLDFGAHGGPQICCSSPERFLRGDRGGVLEAKPIKGTAPRHPKDPVADAASAAELEASDKERAENLMIVDLLRNDLGRVCVPGSVQVPSLMALESFATVHQLVSTVTGLRRETASVVDCLRASFPGGSMTGAPKLRSMDILGRLEAGPRGVYSGSLGYISTNGAFDLNIVIRTAVVWGDRISIGAGGAITVQSGPEAEWEEMLLKARVLRRAVASVDALGVVAA</sequence>
<keyword evidence="5" id="KW-0808">Transferase</keyword>
<comment type="catalytic activity">
    <reaction evidence="1">
        <text>chorismate + L-glutamine = 4-amino-4-deoxychorismate + L-glutamate</text>
        <dbReference type="Rhea" id="RHEA:11672"/>
        <dbReference type="ChEBI" id="CHEBI:29748"/>
        <dbReference type="ChEBI" id="CHEBI:29985"/>
        <dbReference type="ChEBI" id="CHEBI:58359"/>
        <dbReference type="ChEBI" id="CHEBI:58406"/>
        <dbReference type="EC" id="2.6.1.85"/>
    </reaction>
</comment>
<dbReference type="NCBIfam" id="TIGR00566">
    <property type="entry name" value="trpG_papA"/>
    <property type="match status" value="1"/>
</dbReference>
<evidence type="ECO:0000259" key="11">
    <source>
        <dbReference type="Pfam" id="PF00117"/>
    </source>
</evidence>
<evidence type="ECO:0000256" key="4">
    <source>
        <dbReference type="ARBA" id="ARBA00013139"/>
    </source>
</evidence>
<dbReference type="Pfam" id="PF00425">
    <property type="entry name" value="Chorismate_bind"/>
    <property type="match status" value="1"/>
</dbReference>
<dbReference type="Gene3D" id="3.40.50.880">
    <property type="match status" value="1"/>
</dbReference>
<dbReference type="GO" id="GO:0046656">
    <property type="term" value="P:folic acid biosynthetic process"/>
    <property type="evidence" value="ECO:0007669"/>
    <property type="project" value="UniProtKB-KW"/>
</dbReference>
<dbReference type="PROSITE" id="PS51273">
    <property type="entry name" value="GATASE_TYPE_1"/>
    <property type="match status" value="1"/>
</dbReference>
<comment type="similarity">
    <text evidence="3">In the C-terminal section; belongs to the anthranilate synthase component I family.</text>
</comment>
<dbReference type="AlphaFoldDB" id="A0A3M7KQJ4"/>
<dbReference type="SUPFAM" id="SSF56322">
    <property type="entry name" value="ADC synthase"/>
    <property type="match status" value="1"/>
</dbReference>
<dbReference type="GO" id="GO:0000162">
    <property type="term" value="P:L-tryptophan biosynthetic process"/>
    <property type="evidence" value="ECO:0007669"/>
    <property type="project" value="TreeGrafter"/>
</dbReference>
<evidence type="ECO:0000313" key="14">
    <source>
        <dbReference type="EMBL" id="RMZ52803.1"/>
    </source>
</evidence>
<dbReference type="UniPathway" id="UPA00077">
    <property type="reaction ID" value="UER00149"/>
</dbReference>
<dbReference type="EC" id="2.6.1.85" evidence="4"/>
<dbReference type="InterPro" id="IPR029062">
    <property type="entry name" value="Class_I_gatase-like"/>
</dbReference>
<evidence type="ECO:0000256" key="2">
    <source>
        <dbReference type="ARBA" id="ARBA00005009"/>
    </source>
</evidence>
<keyword evidence="7" id="KW-0315">Glutamine amidotransferase</keyword>
<dbReference type="Proteomes" id="UP000279271">
    <property type="component" value="Unassembled WGS sequence"/>
</dbReference>
<dbReference type="InterPro" id="IPR005801">
    <property type="entry name" value="ADC_synthase"/>
</dbReference>
<dbReference type="InterPro" id="IPR006221">
    <property type="entry name" value="TrpG/PapA_dom"/>
</dbReference>
<evidence type="ECO:0000256" key="1">
    <source>
        <dbReference type="ARBA" id="ARBA00001000"/>
    </source>
</evidence>
<dbReference type="InterPro" id="IPR015890">
    <property type="entry name" value="Chorismate_C"/>
</dbReference>
<gene>
    <name evidence="14" type="ORF">APUTEX25_000922</name>
</gene>
<dbReference type="PANTHER" id="PTHR11236:SF18">
    <property type="entry name" value="AMINODEOXYCHORISMATE SYNTHASE"/>
    <property type="match status" value="1"/>
</dbReference>
<organism evidence="14 15">
    <name type="scientific">Auxenochlorella protothecoides</name>
    <name type="common">Green microalga</name>
    <name type="synonym">Chlorella protothecoides</name>
    <dbReference type="NCBI Taxonomy" id="3075"/>
    <lineage>
        <taxon>Eukaryota</taxon>
        <taxon>Viridiplantae</taxon>
        <taxon>Chlorophyta</taxon>
        <taxon>core chlorophytes</taxon>
        <taxon>Trebouxiophyceae</taxon>
        <taxon>Chlorellales</taxon>
        <taxon>Chlorellaceae</taxon>
        <taxon>Auxenochlorella</taxon>
    </lineage>
</organism>
<feature type="compositionally biased region" description="Low complexity" evidence="10">
    <location>
        <begin position="471"/>
        <end position="483"/>
    </location>
</feature>
<dbReference type="PRINTS" id="PR00099">
    <property type="entry name" value="CPSGATASE"/>
</dbReference>
<dbReference type="Pfam" id="PF00117">
    <property type="entry name" value="GATase"/>
    <property type="match status" value="1"/>
</dbReference>
<name>A0A3M7KQJ4_AUXPR</name>
<dbReference type="GO" id="GO:0046654">
    <property type="term" value="P:tetrahydrofolate biosynthetic process"/>
    <property type="evidence" value="ECO:0007669"/>
    <property type="project" value="UniProtKB-UniPathway"/>
</dbReference>
<dbReference type="PANTHER" id="PTHR11236">
    <property type="entry name" value="AMINOBENZOATE/ANTHRANILATE SYNTHASE"/>
    <property type="match status" value="1"/>
</dbReference>
<feature type="region of interest" description="Disordered" evidence="10">
    <location>
        <begin position="467"/>
        <end position="491"/>
    </location>
</feature>
<dbReference type="GO" id="GO:0005737">
    <property type="term" value="C:cytoplasm"/>
    <property type="evidence" value="ECO:0007669"/>
    <property type="project" value="TreeGrafter"/>
</dbReference>
<evidence type="ECO:0000259" key="13">
    <source>
        <dbReference type="Pfam" id="PF04715"/>
    </source>
</evidence>
<evidence type="ECO:0000256" key="6">
    <source>
        <dbReference type="ARBA" id="ARBA00022909"/>
    </source>
</evidence>
<dbReference type="GO" id="GO:0008153">
    <property type="term" value="P:4-aminobenzoate biosynthetic process"/>
    <property type="evidence" value="ECO:0007669"/>
    <property type="project" value="TreeGrafter"/>
</dbReference>
<feature type="domain" description="Anthranilate synthase component I N-terminal" evidence="13">
    <location>
        <begin position="283"/>
        <end position="434"/>
    </location>
</feature>
<evidence type="ECO:0000313" key="15">
    <source>
        <dbReference type="Proteomes" id="UP000279271"/>
    </source>
</evidence>
<dbReference type="CDD" id="cd01743">
    <property type="entry name" value="GATase1_Anthranilate_Synthase"/>
    <property type="match status" value="1"/>
</dbReference>
<accession>A0A3M7KQJ4</accession>
<dbReference type="GO" id="GO:0046820">
    <property type="term" value="F:4-amino-4-deoxychorismate synthase activity"/>
    <property type="evidence" value="ECO:0007669"/>
    <property type="project" value="UniProtKB-EC"/>
</dbReference>
<comment type="pathway">
    <text evidence="2">Cofactor biosynthesis; tetrahydrofolate biosynthesis; 4-aminobenzoate from chorismate: step 1/2.</text>
</comment>
<feature type="domain" description="Chorismate-utilising enzyme C-terminal" evidence="12">
    <location>
        <begin position="501"/>
        <end position="759"/>
    </location>
</feature>
<evidence type="ECO:0000256" key="10">
    <source>
        <dbReference type="SAM" id="MobiDB-lite"/>
    </source>
</evidence>
<dbReference type="PRINTS" id="PR00096">
    <property type="entry name" value="GATASE"/>
</dbReference>
<dbReference type="PRINTS" id="PR00097">
    <property type="entry name" value="ANTSNTHASEII"/>
</dbReference>
<reference evidence="15" key="1">
    <citation type="journal article" date="2018" name="Algal Res.">
        <title>Characterization of plant carbon substrate utilization by Auxenochlorella protothecoides.</title>
        <authorList>
            <person name="Vogler B.W."/>
            <person name="Starkenburg S.R."/>
            <person name="Sudasinghe N."/>
            <person name="Schambach J.Y."/>
            <person name="Rollin J.A."/>
            <person name="Pattathil S."/>
            <person name="Barry A.N."/>
        </authorList>
    </citation>
    <scope>NUCLEOTIDE SEQUENCE [LARGE SCALE GENOMIC DNA]</scope>
    <source>
        <strain evidence="15">UTEX 25</strain>
    </source>
</reference>
<dbReference type="Gene3D" id="3.60.120.10">
    <property type="entry name" value="Anthranilate synthase"/>
    <property type="match status" value="1"/>
</dbReference>
<proteinExistence type="inferred from homology"/>
<dbReference type="InterPro" id="IPR006805">
    <property type="entry name" value="Anth_synth_I_N"/>
</dbReference>
<dbReference type="InterPro" id="IPR017926">
    <property type="entry name" value="GATASE"/>
</dbReference>
<dbReference type="Pfam" id="PF04715">
    <property type="entry name" value="Anth_synt_I_N"/>
    <property type="match status" value="1"/>
</dbReference>
<evidence type="ECO:0000256" key="3">
    <source>
        <dbReference type="ARBA" id="ARBA00005970"/>
    </source>
</evidence>
<dbReference type="InterPro" id="IPR019999">
    <property type="entry name" value="Anth_synth_I-like"/>
</dbReference>
<evidence type="ECO:0000256" key="5">
    <source>
        <dbReference type="ARBA" id="ARBA00022679"/>
    </source>
</evidence>
<comment type="caution">
    <text evidence="14">The sequence shown here is derived from an EMBL/GenBank/DDBJ whole genome shotgun (WGS) entry which is preliminary data.</text>
</comment>
<evidence type="ECO:0000256" key="8">
    <source>
        <dbReference type="ARBA" id="ARBA00031329"/>
    </source>
</evidence>
<evidence type="ECO:0000259" key="12">
    <source>
        <dbReference type="Pfam" id="PF00425"/>
    </source>
</evidence>
<evidence type="ECO:0000256" key="9">
    <source>
        <dbReference type="ARBA" id="ARBA00031904"/>
    </source>
</evidence>
<dbReference type="EMBL" id="QOKY01000202">
    <property type="protein sequence ID" value="RMZ52803.1"/>
    <property type="molecule type" value="Genomic_DNA"/>
</dbReference>
<evidence type="ECO:0000256" key="7">
    <source>
        <dbReference type="ARBA" id="ARBA00022962"/>
    </source>
</evidence>
<dbReference type="SUPFAM" id="SSF52317">
    <property type="entry name" value="Class I glutamine amidotransferase-like"/>
    <property type="match status" value="1"/>
</dbReference>